<reference evidence="8" key="1">
    <citation type="submission" date="2016-10" db="EMBL/GenBank/DDBJ databases">
        <authorList>
            <person name="de Groot N.N."/>
        </authorList>
    </citation>
    <scope>NUCLEOTIDE SEQUENCE</scope>
</reference>
<dbReference type="GO" id="GO:0044183">
    <property type="term" value="F:protein folding chaperone"/>
    <property type="evidence" value="ECO:0007669"/>
    <property type="project" value="TreeGrafter"/>
</dbReference>
<dbReference type="PIRSF" id="PIRSF003095">
    <property type="entry name" value="Trigger_factor"/>
    <property type="match status" value="1"/>
</dbReference>
<proteinExistence type="inferred from homology"/>
<dbReference type="Pfam" id="PF05698">
    <property type="entry name" value="Trigger_C"/>
    <property type="match status" value="1"/>
</dbReference>
<dbReference type="GO" id="GO:0051301">
    <property type="term" value="P:cell division"/>
    <property type="evidence" value="ECO:0007669"/>
    <property type="project" value="UniProtKB-KW"/>
</dbReference>
<dbReference type="GO" id="GO:0043335">
    <property type="term" value="P:protein unfolding"/>
    <property type="evidence" value="ECO:0007669"/>
    <property type="project" value="TreeGrafter"/>
</dbReference>
<dbReference type="EMBL" id="FPHG01000017">
    <property type="protein sequence ID" value="SFV52656.1"/>
    <property type="molecule type" value="Genomic_DNA"/>
</dbReference>
<dbReference type="GO" id="GO:0015031">
    <property type="term" value="P:protein transport"/>
    <property type="evidence" value="ECO:0007669"/>
    <property type="project" value="InterPro"/>
</dbReference>
<dbReference type="InterPro" id="IPR027304">
    <property type="entry name" value="Trigger_fact/SurA_dom_sf"/>
</dbReference>
<dbReference type="InterPro" id="IPR005215">
    <property type="entry name" value="Trig_fac"/>
</dbReference>
<comment type="similarity">
    <text evidence="2">Belongs to the FKBP-type PPIase family. Tig subfamily.</text>
</comment>
<dbReference type="PANTHER" id="PTHR30560">
    <property type="entry name" value="TRIGGER FACTOR CHAPERONE AND PEPTIDYL-PROLYL CIS/TRANS ISOMERASE"/>
    <property type="match status" value="1"/>
</dbReference>
<evidence type="ECO:0000256" key="4">
    <source>
        <dbReference type="ARBA" id="ARBA00023110"/>
    </source>
</evidence>
<dbReference type="Pfam" id="PF05697">
    <property type="entry name" value="Trigger_N"/>
    <property type="match status" value="1"/>
</dbReference>
<dbReference type="SUPFAM" id="SSF109998">
    <property type="entry name" value="Triger factor/SurA peptide-binding domain-like"/>
    <property type="match status" value="1"/>
</dbReference>
<protein>
    <recommendedName>
        <fullName evidence="3">peptidylprolyl isomerase</fullName>
        <ecNumber evidence="3">5.2.1.8</ecNumber>
    </recommendedName>
</protein>
<dbReference type="SUPFAM" id="SSF102735">
    <property type="entry name" value="Trigger factor ribosome-binding domain"/>
    <property type="match status" value="1"/>
</dbReference>
<evidence type="ECO:0000259" key="7">
    <source>
        <dbReference type="PROSITE" id="PS50059"/>
    </source>
</evidence>
<evidence type="ECO:0000256" key="2">
    <source>
        <dbReference type="ARBA" id="ARBA00005464"/>
    </source>
</evidence>
<dbReference type="InterPro" id="IPR036611">
    <property type="entry name" value="Trigger_fac_ribosome-bd_sf"/>
</dbReference>
<sequence>MEITTKQLDDANIQIDAKIEKSEIEAKVNKLAKEAGKQIKVDGFRQGKVPANVVKQIHGEKLEQDAESDILKDILDQGTKDLNISVDSILGEPTFKKFDKTDDGLEVSIEISLRPEFPVEGYSELIPEFDMPIVEVEEIELKLKEIADGNSVLTKINEDRAVENGDNVLMDFVGSIDGVDFDGGSAEDFSLNIGSGQFIPGFEEQLVGLNINEEHIITVTFPEDYHSDELAGKESQFKITIKEIQEKVPSEINEDLAIKLLQGEENPTVDMLKDRVGEQIKSEKIAKIYNDELKPKMLDALIKHFVFALPNNIVEQEIDAKVQAKAQTMSEEELNSYKDNNEKIMELRDSLKSDAEDSVKATFIIDAMARKEKITISDEEVSNTIYYEAMRNGQNPQDLMKQYQDNNILPAIKMGMIEDKLLGKLLGL</sequence>
<dbReference type="AlphaFoldDB" id="A0A1W1BGJ5"/>
<dbReference type="InterPro" id="IPR008881">
    <property type="entry name" value="Trigger_fac_ribosome-bd_bac"/>
</dbReference>
<accession>A0A1W1BGJ5</accession>
<name>A0A1W1BGJ5_9ZZZZ</name>
<keyword evidence="4" id="KW-0697">Rotamase</keyword>
<evidence type="ECO:0000256" key="6">
    <source>
        <dbReference type="ARBA" id="ARBA00023235"/>
    </source>
</evidence>
<keyword evidence="6 8" id="KW-0413">Isomerase</keyword>
<keyword evidence="5" id="KW-0143">Chaperone</keyword>
<evidence type="ECO:0000256" key="3">
    <source>
        <dbReference type="ARBA" id="ARBA00013194"/>
    </source>
</evidence>
<evidence type="ECO:0000256" key="1">
    <source>
        <dbReference type="ARBA" id="ARBA00000971"/>
    </source>
</evidence>
<keyword evidence="8" id="KW-0131">Cell cycle</keyword>
<dbReference type="Gene3D" id="3.10.50.40">
    <property type="match status" value="1"/>
</dbReference>
<dbReference type="FunFam" id="3.10.50.40:FF:000001">
    <property type="entry name" value="Trigger factor"/>
    <property type="match status" value="1"/>
</dbReference>
<dbReference type="GO" id="GO:0051083">
    <property type="term" value="P:'de novo' cotranslational protein folding"/>
    <property type="evidence" value="ECO:0007669"/>
    <property type="project" value="TreeGrafter"/>
</dbReference>
<gene>
    <name evidence="8" type="ORF">MNB_SV-9-1552</name>
</gene>
<feature type="domain" description="PPIase FKBP-type" evidence="7">
    <location>
        <begin position="165"/>
        <end position="264"/>
    </location>
</feature>
<keyword evidence="8" id="KW-0132">Cell division</keyword>
<dbReference type="PANTHER" id="PTHR30560:SF3">
    <property type="entry name" value="TRIGGER FACTOR-LIKE PROTEIN TIG, CHLOROPLASTIC"/>
    <property type="match status" value="1"/>
</dbReference>
<dbReference type="PROSITE" id="PS50059">
    <property type="entry name" value="FKBP_PPIASE"/>
    <property type="match status" value="1"/>
</dbReference>
<dbReference type="InterPro" id="IPR046357">
    <property type="entry name" value="PPIase_dom_sf"/>
</dbReference>
<dbReference type="GO" id="GO:0043022">
    <property type="term" value="F:ribosome binding"/>
    <property type="evidence" value="ECO:0007669"/>
    <property type="project" value="TreeGrafter"/>
</dbReference>
<dbReference type="SUPFAM" id="SSF54534">
    <property type="entry name" value="FKBP-like"/>
    <property type="match status" value="1"/>
</dbReference>
<dbReference type="EC" id="5.2.1.8" evidence="3"/>
<dbReference type="InterPro" id="IPR037041">
    <property type="entry name" value="Trigger_fac_C_sf"/>
</dbReference>
<dbReference type="Pfam" id="PF00254">
    <property type="entry name" value="FKBP_C"/>
    <property type="match status" value="1"/>
</dbReference>
<dbReference type="Gene3D" id="1.10.3120.10">
    <property type="entry name" value="Trigger factor, C-terminal domain"/>
    <property type="match status" value="1"/>
</dbReference>
<evidence type="ECO:0000313" key="8">
    <source>
        <dbReference type="EMBL" id="SFV52656.1"/>
    </source>
</evidence>
<dbReference type="Gene3D" id="3.30.70.1050">
    <property type="entry name" value="Trigger factor ribosome-binding domain"/>
    <property type="match status" value="1"/>
</dbReference>
<dbReference type="HAMAP" id="MF_00303">
    <property type="entry name" value="Trigger_factor_Tig"/>
    <property type="match status" value="1"/>
</dbReference>
<dbReference type="GO" id="GO:0003755">
    <property type="term" value="F:peptidyl-prolyl cis-trans isomerase activity"/>
    <property type="evidence" value="ECO:0007669"/>
    <property type="project" value="UniProtKB-KW"/>
</dbReference>
<dbReference type="NCBIfam" id="TIGR00115">
    <property type="entry name" value="tig"/>
    <property type="match status" value="1"/>
</dbReference>
<evidence type="ECO:0000256" key="5">
    <source>
        <dbReference type="ARBA" id="ARBA00023186"/>
    </source>
</evidence>
<comment type="catalytic activity">
    <reaction evidence="1">
        <text>[protein]-peptidylproline (omega=180) = [protein]-peptidylproline (omega=0)</text>
        <dbReference type="Rhea" id="RHEA:16237"/>
        <dbReference type="Rhea" id="RHEA-COMP:10747"/>
        <dbReference type="Rhea" id="RHEA-COMP:10748"/>
        <dbReference type="ChEBI" id="CHEBI:83833"/>
        <dbReference type="ChEBI" id="CHEBI:83834"/>
        <dbReference type="EC" id="5.2.1.8"/>
    </reaction>
</comment>
<dbReference type="InterPro" id="IPR008880">
    <property type="entry name" value="Trigger_fac_C"/>
</dbReference>
<dbReference type="InterPro" id="IPR001179">
    <property type="entry name" value="PPIase_FKBP_dom"/>
</dbReference>
<organism evidence="8">
    <name type="scientific">hydrothermal vent metagenome</name>
    <dbReference type="NCBI Taxonomy" id="652676"/>
    <lineage>
        <taxon>unclassified sequences</taxon>
        <taxon>metagenomes</taxon>
        <taxon>ecological metagenomes</taxon>
    </lineage>
</organism>